<dbReference type="InterPro" id="IPR032710">
    <property type="entry name" value="NTF2-like_dom_sf"/>
</dbReference>
<evidence type="ECO:0000313" key="2">
    <source>
        <dbReference type="Proteomes" id="UP001596356"/>
    </source>
</evidence>
<name>A0ABW2AS22_9MICO</name>
<proteinExistence type="predicted"/>
<comment type="caution">
    <text evidence="1">The sequence shown here is derived from an EMBL/GenBank/DDBJ whole genome shotgun (WGS) entry which is preliminary data.</text>
</comment>
<protein>
    <submittedName>
        <fullName evidence="1">Ester cyclase</fullName>
    </submittedName>
</protein>
<dbReference type="RefSeq" id="WP_377821488.1">
    <property type="nucleotide sequence ID" value="NZ_JBHSWJ010000002.1"/>
</dbReference>
<dbReference type="Gene3D" id="3.10.450.50">
    <property type="match status" value="1"/>
</dbReference>
<dbReference type="PANTHER" id="PTHR38436">
    <property type="entry name" value="POLYKETIDE CYCLASE SNOAL-LIKE DOMAIN"/>
    <property type="match status" value="1"/>
</dbReference>
<reference evidence="2" key="1">
    <citation type="journal article" date="2019" name="Int. J. Syst. Evol. Microbiol.">
        <title>The Global Catalogue of Microorganisms (GCM) 10K type strain sequencing project: providing services to taxonomists for standard genome sequencing and annotation.</title>
        <authorList>
            <consortium name="The Broad Institute Genomics Platform"/>
            <consortium name="The Broad Institute Genome Sequencing Center for Infectious Disease"/>
            <person name="Wu L."/>
            <person name="Ma J."/>
        </authorList>
    </citation>
    <scope>NUCLEOTIDE SEQUENCE [LARGE SCALE GENOMIC DNA]</scope>
    <source>
        <strain evidence="2">NBRC 106593</strain>
    </source>
</reference>
<sequence>MSQSTSELSTGAAKSACRRSVELMAAGTVEEFAAVIAPDAVNREAGAEPPAARGRGPAAFFASAQWLRDAFDDLHWETHELVGEDDLVCMYATMSGVHTRPFVVYGPDGRPDQVFPPTGRTFAVTQSHWFRMAGDKIIEHWANRDDQGQALQLGWVPPTPAYLWRMRVARRRAIQAARS</sequence>
<gene>
    <name evidence="1" type="ORF">ACFQBT_07045</name>
</gene>
<dbReference type="PANTHER" id="PTHR38436:SF1">
    <property type="entry name" value="ESTER CYCLASE"/>
    <property type="match status" value="1"/>
</dbReference>
<dbReference type="Pfam" id="PF07366">
    <property type="entry name" value="SnoaL"/>
    <property type="match status" value="1"/>
</dbReference>
<evidence type="ECO:0000313" key="1">
    <source>
        <dbReference type="EMBL" id="MFC6713603.1"/>
    </source>
</evidence>
<dbReference type="SUPFAM" id="SSF54427">
    <property type="entry name" value="NTF2-like"/>
    <property type="match status" value="1"/>
</dbReference>
<keyword evidence="2" id="KW-1185">Reference proteome</keyword>
<dbReference type="InterPro" id="IPR009959">
    <property type="entry name" value="Cyclase_SnoaL-like"/>
</dbReference>
<accession>A0ABW2AS22</accession>
<dbReference type="Proteomes" id="UP001596356">
    <property type="component" value="Unassembled WGS sequence"/>
</dbReference>
<organism evidence="1 2">
    <name type="scientific">Branchiibius cervicis</name>
    <dbReference type="NCBI Taxonomy" id="908252"/>
    <lineage>
        <taxon>Bacteria</taxon>
        <taxon>Bacillati</taxon>
        <taxon>Actinomycetota</taxon>
        <taxon>Actinomycetes</taxon>
        <taxon>Micrococcales</taxon>
        <taxon>Dermacoccaceae</taxon>
        <taxon>Branchiibius</taxon>
    </lineage>
</organism>
<dbReference type="EMBL" id="JBHSWJ010000002">
    <property type="protein sequence ID" value="MFC6713603.1"/>
    <property type="molecule type" value="Genomic_DNA"/>
</dbReference>